<name>A0A0G4K5F7_9SPIR</name>
<evidence type="ECO:0000256" key="8">
    <source>
        <dbReference type="SAM" id="Phobius"/>
    </source>
</evidence>
<dbReference type="GO" id="GO:0005886">
    <property type="term" value="C:plasma membrane"/>
    <property type="evidence" value="ECO:0007669"/>
    <property type="project" value="UniProtKB-SubCell"/>
</dbReference>
<feature type="transmembrane region" description="Helical" evidence="8">
    <location>
        <begin position="325"/>
        <end position="347"/>
    </location>
</feature>
<keyword evidence="2" id="KW-0813">Transport</keyword>
<evidence type="ECO:0000256" key="5">
    <source>
        <dbReference type="ARBA" id="ARBA00022989"/>
    </source>
</evidence>
<accession>A0A0G4K5F7</accession>
<keyword evidence="3" id="KW-1003">Cell membrane</keyword>
<dbReference type="PANTHER" id="PTHR32024:SF1">
    <property type="entry name" value="KTR SYSTEM POTASSIUM UPTAKE PROTEIN B"/>
    <property type="match status" value="1"/>
</dbReference>
<evidence type="ECO:0000256" key="2">
    <source>
        <dbReference type="ARBA" id="ARBA00022448"/>
    </source>
</evidence>
<feature type="transmembrane region" description="Helical" evidence="8">
    <location>
        <begin position="33"/>
        <end position="54"/>
    </location>
</feature>
<evidence type="ECO:0000313" key="9">
    <source>
        <dbReference type="EMBL" id="CRF32409.1"/>
    </source>
</evidence>
<proteinExistence type="predicted"/>
<dbReference type="InterPro" id="IPR003445">
    <property type="entry name" value="Cat_transpt"/>
</dbReference>
<dbReference type="Pfam" id="PF02386">
    <property type="entry name" value="TrkH"/>
    <property type="match status" value="1"/>
</dbReference>
<evidence type="ECO:0000256" key="4">
    <source>
        <dbReference type="ARBA" id="ARBA00022692"/>
    </source>
</evidence>
<evidence type="ECO:0000256" key="7">
    <source>
        <dbReference type="ARBA" id="ARBA00023136"/>
    </source>
</evidence>
<feature type="transmembrane region" description="Helical" evidence="8">
    <location>
        <begin position="420"/>
        <end position="441"/>
    </location>
</feature>
<dbReference type="Proteomes" id="UP000043763">
    <property type="component" value="Unassembled WGS sequence"/>
</dbReference>
<feature type="transmembrane region" description="Helical" evidence="8">
    <location>
        <begin position="89"/>
        <end position="107"/>
    </location>
</feature>
<dbReference type="GO" id="GO:0030001">
    <property type="term" value="P:metal ion transport"/>
    <property type="evidence" value="ECO:0007669"/>
    <property type="project" value="UniProtKB-ARBA"/>
</dbReference>
<organism evidence="9 10">
    <name type="scientific">Brachyspira suanatina</name>
    <dbReference type="NCBI Taxonomy" id="381802"/>
    <lineage>
        <taxon>Bacteria</taxon>
        <taxon>Pseudomonadati</taxon>
        <taxon>Spirochaetota</taxon>
        <taxon>Spirochaetia</taxon>
        <taxon>Brachyspirales</taxon>
        <taxon>Brachyspiraceae</taxon>
        <taxon>Brachyspira</taxon>
    </lineage>
</organism>
<evidence type="ECO:0000256" key="1">
    <source>
        <dbReference type="ARBA" id="ARBA00004651"/>
    </source>
</evidence>
<feature type="transmembrane region" description="Helical" evidence="8">
    <location>
        <begin position="540"/>
        <end position="561"/>
    </location>
</feature>
<feature type="transmembrane region" description="Helical" evidence="8">
    <location>
        <begin position="515"/>
        <end position="534"/>
    </location>
</feature>
<keyword evidence="10" id="KW-1185">Reference proteome</keyword>
<dbReference type="AlphaFoldDB" id="A0A0G4K5F7"/>
<evidence type="ECO:0000313" key="10">
    <source>
        <dbReference type="Proteomes" id="UP000043763"/>
    </source>
</evidence>
<feature type="transmembrane region" description="Helical" evidence="8">
    <location>
        <begin position="145"/>
        <end position="167"/>
    </location>
</feature>
<reference evidence="10" key="1">
    <citation type="submission" date="2015-04" db="EMBL/GenBank/DDBJ databases">
        <authorList>
            <person name="Mushtaq Mamoona"/>
        </authorList>
    </citation>
    <scope>NUCLEOTIDE SEQUENCE [LARGE SCALE GENOMIC DNA]</scope>
    <source>
        <strain evidence="10">AN4859/03</strain>
    </source>
</reference>
<keyword evidence="6" id="KW-0406">Ion transport</keyword>
<gene>
    <name evidence="9" type="ORF">BRSU_0776</name>
</gene>
<dbReference type="GO" id="GO:0008324">
    <property type="term" value="F:monoatomic cation transmembrane transporter activity"/>
    <property type="evidence" value="ECO:0007669"/>
    <property type="project" value="InterPro"/>
</dbReference>
<keyword evidence="4 8" id="KW-0812">Transmembrane</keyword>
<dbReference type="OrthoDB" id="9810952at2"/>
<feature type="transmembrane region" description="Helical" evidence="8">
    <location>
        <begin position="257"/>
        <end position="282"/>
    </location>
</feature>
<feature type="transmembrane region" description="Helical" evidence="8">
    <location>
        <begin position="368"/>
        <end position="386"/>
    </location>
</feature>
<feature type="transmembrane region" description="Helical" evidence="8">
    <location>
        <begin position="179"/>
        <end position="198"/>
    </location>
</feature>
<feature type="transmembrane region" description="Helical" evidence="8">
    <location>
        <begin position="448"/>
        <end position="467"/>
    </location>
</feature>
<comment type="subcellular location">
    <subcellularLocation>
        <location evidence="1">Cell membrane</location>
        <topology evidence="1">Multi-pass membrane protein</topology>
    </subcellularLocation>
</comment>
<dbReference type="PANTHER" id="PTHR32024">
    <property type="entry name" value="TRK SYSTEM POTASSIUM UPTAKE PROTEIN TRKG-RELATED"/>
    <property type="match status" value="1"/>
</dbReference>
<feature type="transmembrane region" description="Helical" evidence="8">
    <location>
        <begin position="487"/>
        <end position="508"/>
    </location>
</feature>
<dbReference type="RefSeq" id="WP_048593874.1">
    <property type="nucleotide sequence ID" value="NZ_CVLB01000001.1"/>
</dbReference>
<feature type="transmembrane region" description="Helical" evidence="8">
    <location>
        <begin position="119"/>
        <end position="138"/>
    </location>
</feature>
<protein>
    <submittedName>
        <fullName evidence="9">Cation transporter</fullName>
    </submittedName>
</protein>
<dbReference type="EMBL" id="CVLB01000001">
    <property type="protein sequence ID" value="CRF32409.1"/>
    <property type="molecule type" value="Genomic_DNA"/>
</dbReference>
<keyword evidence="5 8" id="KW-1133">Transmembrane helix</keyword>
<sequence length="585" mass="64964">MKNIFNNKVNNQSNPNKSLIQAVDEFLRRISNLIAIAGSIFAIFVLLMQVRQISIYNFYIYNYDKIINIITICFVFILIDQIRIAPRKLYIVVPIIQLIGLLLLNFFSRKYYDVYANRIIWTIAGSILFFLVIVINWLRLSYSKFTLYQMIIASFIFVITLGSLLLYLPLSTVTGKLSFVDALFTATSAVCVTGLSVIDISKEFTLFGQIVLIALIQIGGLGIMSISAIVLLFSISKGSVQDRVRTLEMFNTQNKDIIQSTIKVIFLSTFLIELLGAVSLFTVMDTNDRLGMRIFSSVFHSISAFCNAGFSLYTDNLHQYSDNVVVNVTIMLLITLGGIGYPVMLTVTRAIVNKIKGQRYVFDVQARIVIFTSILLIIIGSAFIFFNEYSNSLKDLPLKEKILVSLFQSVSPRTAGFETIAYNSMSSVTIGVVIFLMFVGASPNSTGGGVKTTTLFVFIFSVITAIFNRPYIVVNGRKIKDDTVNKSVAIVTLAIAISVLASFIMFYIEKSNTMMPILFEAISAISTVGLSLGITPTVTVWSKLILIVLMFIGRVGYLTLFMSIGSINKGKYGIIDLPTGEVTIG</sequence>
<evidence type="ECO:0000256" key="6">
    <source>
        <dbReference type="ARBA" id="ARBA00023065"/>
    </source>
</evidence>
<feature type="transmembrane region" description="Helical" evidence="8">
    <location>
        <begin position="66"/>
        <end position="82"/>
    </location>
</feature>
<keyword evidence="7 8" id="KW-0472">Membrane</keyword>
<evidence type="ECO:0000256" key="3">
    <source>
        <dbReference type="ARBA" id="ARBA00022475"/>
    </source>
</evidence>
<feature type="transmembrane region" description="Helical" evidence="8">
    <location>
        <begin position="210"/>
        <end position="235"/>
    </location>
</feature>